<feature type="coiled-coil region" evidence="1">
    <location>
        <begin position="154"/>
        <end position="181"/>
    </location>
</feature>
<feature type="compositionally biased region" description="Acidic residues" evidence="2">
    <location>
        <begin position="211"/>
        <end position="225"/>
    </location>
</feature>
<feature type="compositionally biased region" description="Polar residues" evidence="2">
    <location>
        <begin position="191"/>
        <end position="206"/>
    </location>
</feature>
<keyword evidence="4" id="KW-1185">Reference proteome</keyword>
<evidence type="ECO:0000256" key="2">
    <source>
        <dbReference type="SAM" id="MobiDB-lite"/>
    </source>
</evidence>
<dbReference type="InterPro" id="IPR004252">
    <property type="entry name" value="Probable_transposase_24"/>
</dbReference>
<dbReference type="AlphaFoldDB" id="A0A8R7V1X6"/>
<reference evidence="3" key="2">
    <citation type="submission" date="2018-03" db="EMBL/GenBank/DDBJ databases">
        <title>The Triticum urartu genome reveals the dynamic nature of wheat genome evolution.</title>
        <authorList>
            <person name="Ling H."/>
            <person name="Ma B."/>
            <person name="Shi X."/>
            <person name="Liu H."/>
            <person name="Dong L."/>
            <person name="Sun H."/>
            <person name="Cao Y."/>
            <person name="Gao Q."/>
            <person name="Zheng S."/>
            <person name="Li Y."/>
            <person name="Yu Y."/>
            <person name="Du H."/>
            <person name="Qi M."/>
            <person name="Li Y."/>
            <person name="Yu H."/>
            <person name="Cui Y."/>
            <person name="Wang N."/>
            <person name="Chen C."/>
            <person name="Wu H."/>
            <person name="Zhao Y."/>
            <person name="Zhang J."/>
            <person name="Li Y."/>
            <person name="Zhou W."/>
            <person name="Zhang B."/>
            <person name="Hu W."/>
            <person name="Eijk M."/>
            <person name="Tang J."/>
            <person name="Witsenboer H."/>
            <person name="Zhao S."/>
            <person name="Li Z."/>
            <person name="Zhang A."/>
            <person name="Wang D."/>
            <person name="Liang C."/>
        </authorList>
    </citation>
    <scope>NUCLEOTIDE SEQUENCE [LARGE SCALE GENOMIC DNA]</scope>
    <source>
        <strain evidence="3">cv. G1812</strain>
    </source>
</reference>
<dbReference type="EnsemblPlants" id="TuG1812G0700001204.01.T01">
    <property type="protein sequence ID" value="TuG1812G0700001204.01.T01"/>
    <property type="gene ID" value="TuG1812G0700001204.01"/>
</dbReference>
<evidence type="ECO:0000313" key="4">
    <source>
        <dbReference type="Proteomes" id="UP000015106"/>
    </source>
</evidence>
<dbReference type="Proteomes" id="UP000015106">
    <property type="component" value="Chromosome 7"/>
</dbReference>
<reference evidence="4" key="1">
    <citation type="journal article" date="2013" name="Nature">
        <title>Draft genome of the wheat A-genome progenitor Triticum urartu.</title>
        <authorList>
            <person name="Ling H.Q."/>
            <person name="Zhao S."/>
            <person name="Liu D."/>
            <person name="Wang J."/>
            <person name="Sun H."/>
            <person name="Zhang C."/>
            <person name="Fan H."/>
            <person name="Li D."/>
            <person name="Dong L."/>
            <person name="Tao Y."/>
            <person name="Gao C."/>
            <person name="Wu H."/>
            <person name="Li Y."/>
            <person name="Cui Y."/>
            <person name="Guo X."/>
            <person name="Zheng S."/>
            <person name="Wang B."/>
            <person name="Yu K."/>
            <person name="Liang Q."/>
            <person name="Yang W."/>
            <person name="Lou X."/>
            <person name="Chen J."/>
            <person name="Feng M."/>
            <person name="Jian J."/>
            <person name="Zhang X."/>
            <person name="Luo G."/>
            <person name="Jiang Y."/>
            <person name="Liu J."/>
            <person name="Wang Z."/>
            <person name="Sha Y."/>
            <person name="Zhang B."/>
            <person name="Wu H."/>
            <person name="Tang D."/>
            <person name="Shen Q."/>
            <person name="Xue P."/>
            <person name="Zou S."/>
            <person name="Wang X."/>
            <person name="Liu X."/>
            <person name="Wang F."/>
            <person name="Yang Y."/>
            <person name="An X."/>
            <person name="Dong Z."/>
            <person name="Zhang K."/>
            <person name="Zhang X."/>
            <person name="Luo M.C."/>
            <person name="Dvorak J."/>
            <person name="Tong Y."/>
            <person name="Wang J."/>
            <person name="Yang H."/>
            <person name="Li Z."/>
            <person name="Wang D."/>
            <person name="Zhang A."/>
            <person name="Wang J."/>
        </authorList>
    </citation>
    <scope>NUCLEOTIDE SEQUENCE</scope>
    <source>
        <strain evidence="4">cv. G1812</strain>
    </source>
</reference>
<dbReference type="PANTHER" id="PTHR33144:SF50">
    <property type="entry name" value="OS03G0714750 PROTEIN"/>
    <property type="match status" value="1"/>
</dbReference>
<feature type="region of interest" description="Disordered" evidence="2">
    <location>
        <begin position="187"/>
        <end position="227"/>
    </location>
</feature>
<reference evidence="3" key="3">
    <citation type="submission" date="2022-06" db="UniProtKB">
        <authorList>
            <consortium name="EnsemblPlants"/>
        </authorList>
    </citation>
    <scope>IDENTIFICATION</scope>
</reference>
<name>A0A8R7V1X6_TRIUA</name>
<sequence length="329" mass="37876">MKRRDNRISEADWKTLITYWRSSAFENRANAVPHTSGSKSHARVANEMAVKLGHDPRRDEVYIETHTCKKGERKGSYVPQAETTIKELIENAEKHPEWKEKSIQEGDLFACVCGMKEPRGRVRVLGLGPTPQDLGTPGTRGKLSTRVLVEMQGRREAENRYNTLQGHVQQMEERMNRMELMLASQGRHNLETPSSQHGSNSRQNSGAEAEEHNDAEEDVEQDDEESHLFKEELLQSPLQEAHQPMKMKALLVWMCFYMHGLVLKLLLPRQQLSQLTQTLLWAERPLDQELMRFLSMLLLEGMLRCLMNMMVYKLLLMLSQGPLHGHLAR</sequence>
<dbReference type="PANTHER" id="PTHR33144">
    <property type="entry name" value="OS10G0409366 PROTEIN-RELATED"/>
    <property type="match status" value="1"/>
</dbReference>
<evidence type="ECO:0000256" key="1">
    <source>
        <dbReference type="SAM" id="Coils"/>
    </source>
</evidence>
<accession>A0A8R7V1X6</accession>
<keyword evidence="1" id="KW-0175">Coiled coil</keyword>
<organism evidence="3 4">
    <name type="scientific">Triticum urartu</name>
    <name type="common">Red wild einkorn</name>
    <name type="synonym">Crithodium urartu</name>
    <dbReference type="NCBI Taxonomy" id="4572"/>
    <lineage>
        <taxon>Eukaryota</taxon>
        <taxon>Viridiplantae</taxon>
        <taxon>Streptophyta</taxon>
        <taxon>Embryophyta</taxon>
        <taxon>Tracheophyta</taxon>
        <taxon>Spermatophyta</taxon>
        <taxon>Magnoliopsida</taxon>
        <taxon>Liliopsida</taxon>
        <taxon>Poales</taxon>
        <taxon>Poaceae</taxon>
        <taxon>BOP clade</taxon>
        <taxon>Pooideae</taxon>
        <taxon>Triticodae</taxon>
        <taxon>Triticeae</taxon>
        <taxon>Triticinae</taxon>
        <taxon>Triticum</taxon>
    </lineage>
</organism>
<dbReference type="Pfam" id="PF03004">
    <property type="entry name" value="Transposase_24"/>
    <property type="match status" value="1"/>
</dbReference>
<evidence type="ECO:0008006" key="5">
    <source>
        <dbReference type="Google" id="ProtNLM"/>
    </source>
</evidence>
<proteinExistence type="predicted"/>
<dbReference type="Gramene" id="TuG1812G0700001204.01.T01">
    <property type="protein sequence ID" value="TuG1812G0700001204.01.T01"/>
    <property type="gene ID" value="TuG1812G0700001204.01"/>
</dbReference>
<evidence type="ECO:0000313" key="3">
    <source>
        <dbReference type="EnsemblPlants" id="TuG1812G0700001204.01.T01"/>
    </source>
</evidence>
<protein>
    <recommendedName>
        <fullName evidence="5">Transposase Tnp1/En/Spm-like domain-containing protein</fullName>
    </recommendedName>
</protein>